<dbReference type="PROSITE" id="PS00356">
    <property type="entry name" value="HTH_LACI_1"/>
    <property type="match status" value="1"/>
</dbReference>
<keyword evidence="1" id="KW-0805">Transcription regulation</keyword>
<name>A0A9D2Q179_9MICO</name>
<evidence type="ECO:0000313" key="5">
    <source>
        <dbReference type="EMBL" id="HJC69045.1"/>
    </source>
</evidence>
<dbReference type="Pfam" id="PF00356">
    <property type="entry name" value="LacI"/>
    <property type="match status" value="1"/>
</dbReference>
<dbReference type="InterPro" id="IPR046335">
    <property type="entry name" value="LacI/GalR-like_sensor"/>
</dbReference>
<gene>
    <name evidence="5" type="ORF">H9932_05105</name>
</gene>
<evidence type="ECO:0000256" key="1">
    <source>
        <dbReference type="ARBA" id="ARBA00023015"/>
    </source>
</evidence>
<dbReference type="InterPro" id="IPR010982">
    <property type="entry name" value="Lambda_DNA-bd_dom_sf"/>
</dbReference>
<dbReference type="GO" id="GO:0003700">
    <property type="term" value="F:DNA-binding transcription factor activity"/>
    <property type="evidence" value="ECO:0007669"/>
    <property type="project" value="TreeGrafter"/>
</dbReference>
<keyword evidence="3" id="KW-0804">Transcription</keyword>
<organism evidence="5 6">
    <name type="scientific">Candidatus Brachybacterium intestinipullorum</name>
    <dbReference type="NCBI Taxonomy" id="2838512"/>
    <lineage>
        <taxon>Bacteria</taxon>
        <taxon>Bacillati</taxon>
        <taxon>Actinomycetota</taxon>
        <taxon>Actinomycetes</taxon>
        <taxon>Micrococcales</taxon>
        <taxon>Dermabacteraceae</taxon>
        <taxon>Brachybacterium</taxon>
    </lineage>
</organism>
<protein>
    <submittedName>
        <fullName evidence="5">LacI family transcriptional regulator</fullName>
    </submittedName>
</protein>
<dbReference type="Proteomes" id="UP000823854">
    <property type="component" value="Unassembled WGS sequence"/>
</dbReference>
<accession>A0A9D2Q179</accession>
<reference evidence="5" key="2">
    <citation type="submission" date="2021-04" db="EMBL/GenBank/DDBJ databases">
        <authorList>
            <person name="Gilroy R."/>
        </authorList>
    </citation>
    <scope>NUCLEOTIDE SEQUENCE</scope>
    <source>
        <strain evidence="5">CHK130-7132</strain>
    </source>
</reference>
<dbReference type="PANTHER" id="PTHR30146">
    <property type="entry name" value="LACI-RELATED TRANSCRIPTIONAL REPRESSOR"/>
    <property type="match status" value="1"/>
</dbReference>
<dbReference type="GO" id="GO:0000976">
    <property type="term" value="F:transcription cis-regulatory region binding"/>
    <property type="evidence" value="ECO:0007669"/>
    <property type="project" value="TreeGrafter"/>
</dbReference>
<dbReference type="Pfam" id="PF13377">
    <property type="entry name" value="Peripla_BP_3"/>
    <property type="match status" value="1"/>
</dbReference>
<dbReference type="InterPro" id="IPR000843">
    <property type="entry name" value="HTH_LacI"/>
</dbReference>
<dbReference type="PROSITE" id="PS50932">
    <property type="entry name" value="HTH_LACI_2"/>
    <property type="match status" value="1"/>
</dbReference>
<dbReference type="InterPro" id="IPR028082">
    <property type="entry name" value="Peripla_BP_I"/>
</dbReference>
<evidence type="ECO:0000313" key="6">
    <source>
        <dbReference type="Proteomes" id="UP000823854"/>
    </source>
</evidence>
<dbReference type="Gene3D" id="3.40.50.2300">
    <property type="match status" value="2"/>
</dbReference>
<dbReference type="Gene3D" id="1.10.260.40">
    <property type="entry name" value="lambda repressor-like DNA-binding domains"/>
    <property type="match status" value="1"/>
</dbReference>
<keyword evidence="2" id="KW-0238">DNA-binding</keyword>
<sequence length="325" mass="34347">MTSARRATIIDVAARAGVSRQTVSRAMNDLPGISAATRDRVLEAAKELNYRPSRFGRGLVEQGPTTLGLVVGSLSNSYYAELGAAVVRACAPYGWNVVLAEADDAPQPERVAADLSRRVDALVGYGVATAGIRGGGMPIVQVDGTPDQIADAGVLELPRARAMEDLAAHLRERGARRPVVLDLGTGETGERSRALAGALSGLVEGGEVPVRTVPAREGHEEALPELLAGGTDVLVAFNDELAVRMLRALRRRGVAVPEQVRVTGVDGLELSTLVTPELTTLALDIDRVARETVTLVAGMLEGTVPLNGEEAHRQVDYRLVVRDST</sequence>
<dbReference type="CDD" id="cd01392">
    <property type="entry name" value="HTH_LacI"/>
    <property type="match status" value="1"/>
</dbReference>
<evidence type="ECO:0000256" key="3">
    <source>
        <dbReference type="ARBA" id="ARBA00023163"/>
    </source>
</evidence>
<evidence type="ECO:0000256" key="2">
    <source>
        <dbReference type="ARBA" id="ARBA00023125"/>
    </source>
</evidence>
<dbReference type="SMART" id="SM00354">
    <property type="entry name" value="HTH_LACI"/>
    <property type="match status" value="1"/>
</dbReference>
<feature type="domain" description="HTH lacI-type" evidence="4">
    <location>
        <begin position="7"/>
        <end position="61"/>
    </location>
</feature>
<reference evidence="5" key="1">
    <citation type="journal article" date="2021" name="PeerJ">
        <title>Extensive microbial diversity within the chicken gut microbiome revealed by metagenomics and culture.</title>
        <authorList>
            <person name="Gilroy R."/>
            <person name="Ravi A."/>
            <person name="Getino M."/>
            <person name="Pursley I."/>
            <person name="Horton D.L."/>
            <person name="Alikhan N.F."/>
            <person name="Baker D."/>
            <person name="Gharbi K."/>
            <person name="Hall N."/>
            <person name="Watson M."/>
            <person name="Adriaenssens E.M."/>
            <person name="Foster-Nyarko E."/>
            <person name="Jarju S."/>
            <person name="Secka A."/>
            <person name="Antonio M."/>
            <person name="Oren A."/>
            <person name="Chaudhuri R.R."/>
            <person name="La Ragione R."/>
            <person name="Hildebrand F."/>
            <person name="Pallen M.J."/>
        </authorList>
    </citation>
    <scope>NUCLEOTIDE SEQUENCE</scope>
    <source>
        <strain evidence="5">CHK130-7132</strain>
    </source>
</reference>
<dbReference type="AlphaFoldDB" id="A0A9D2Q179"/>
<dbReference type="EMBL" id="DWWC01000099">
    <property type="protein sequence ID" value="HJC69045.1"/>
    <property type="molecule type" value="Genomic_DNA"/>
</dbReference>
<dbReference type="PANTHER" id="PTHR30146:SF109">
    <property type="entry name" value="HTH-TYPE TRANSCRIPTIONAL REGULATOR GALS"/>
    <property type="match status" value="1"/>
</dbReference>
<dbReference type="SUPFAM" id="SSF53822">
    <property type="entry name" value="Periplasmic binding protein-like I"/>
    <property type="match status" value="1"/>
</dbReference>
<comment type="caution">
    <text evidence="5">The sequence shown here is derived from an EMBL/GenBank/DDBJ whole genome shotgun (WGS) entry which is preliminary data.</text>
</comment>
<evidence type="ECO:0000259" key="4">
    <source>
        <dbReference type="PROSITE" id="PS50932"/>
    </source>
</evidence>
<dbReference type="CDD" id="cd06267">
    <property type="entry name" value="PBP1_LacI_sugar_binding-like"/>
    <property type="match status" value="1"/>
</dbReference>
<dbReference type="SUPFAM" id="SSF47413">
    <property type="entry name" value="lambda repressor-like DNA-binding domains"/>
    <property type="match status" value="1"/>
</dbReference>
<proteinExistence type="predicted"/>